<gene>
    <name evidence="3" type="ORF">METZ01_LOCUS27196</name>
</gene>
<dbReference type="GO" id="GO:0005829">
    <property type="term" value="C:cytosol"/>
    <property type="evidence" value="ECO:0007669"/>
    <property type="project" value="TreeGrafter"/>
</dbReference>
<dbReference type="Gene3D" id="3.40.50.261">
    <property type="entry name" value="Succinyl-CoA synthetase domains"/>
    <property type="match status" value="2"/>
</dbReference>
<dbReference type="SUPFAM" id="SSF52210">
    <property type="entry name" value="Succinyl-CoA synthetase domains"/>
    <property type="match status" value="2"/>
</dbReference>
<dbReference type="InterPro" id="IPR003781">
    <property type="entry name" value="CoA-bd"/>
</dbReference>
<feature type="domain" description="CoA-binding" evidence="2">
    <location>
        <begin position="191"/>
        <end position="272"/>
    </location>
</feature>
<dbReference type="InterPro" id="IPR005811">
    <property type="entry name" value="SUCC_ACL_C"/>
</dbReference>
<dbReference type="GO" id="GO:0009361">
    <property type="term" value="C:succinate-CoA ligase complex (ADP-forming)"/>
    <property type="evidence" value="ECO:0007669"/>
    <property type="project" value="TreeGrafter"/>
</dbReference>
<accession>A0A381Q4W1</accession>
<evidence type="ECO:0000313" key="3">
    <source>
        <dbReference type="EMBL" id="SUZ74342.1"/>
    </source>
</evidence>
<reference evidence="3" key="1">
    <citation type="submission" date="2018-05" db="EMBL/GenBank/DDBJ databases">
        <authorList>
            <person name="Lanie J.A."/>
            <person name="Ng W.-L."/>
            <person name="Kazmierczak K.M."/>
            <person name="Andrzejewski T.M."/>
            <person name="Davidsen T.M."/>
            <person name="Wayne K.J."/>
            <person name="Tettelin H."/>
            <person name="Glass J.I."/>
            <person name="Rusch D."/>
            <person name="Podicherti R."/>
            <person name="Tsui H.-C.T."/>
            <person name="Winkler M.E."/>
        </authorList>
    </citation>
    <scope>NUCLEOTIDE SEQUENCE</scope>
</reference>
<evidence type="ECO:0000259" key="2">
    <source>
        <dbReference type="Pfam" id="PF02629"/>
    </source>
</evidence>
<protein>
    <recommendedName>
        <fullName evidence="4">ATP-citrate lyase/succinyl-CoA ligase domain-containing protein</fullName>
    </recommendedName>
</protein>
<dbReference type="PANTHER" id="PTHR11117:SF24">
    <property type="entry name" value="PROTEIN FDRA"/>
    <property type="match status" value="1"/>
</dbReference>
<dbReference type="EMBL" id="UINC01001207">
    <property type="protein sequence ID" value="SUZ74342.1"/>
    <property type="molecule type" value="Genomic_DNA"/>
</dbReference>
<dbReference type="GO" id="GO:0004775">
    <property type="term" value="F:succinate-CoA ligase (ADP-forming) activity"/>
    <property type="evidence" value="ECO:0007669"/>
    <property type="project" value="TreeGrafter"/>
</dbReference>
<dbReference type="Pfam" id="PF02629">
    <property type="entry name" value="CoA_binding"/>
    <property type="match status" value="1"/>
</dbReference>
<evidence type="ECO:0000259" key="1">
    <source>
        <dbReference type="Pfam" id="PF00549"/>
    </source>
</evidence>
<feature type="non-terminal residue" evidence="3">
    <location>
        <position position="1"/>
    </location>
</feature>
<dbReference type="InterPro" id="IPR016102">
    <property type="entry name" value="Succinyl-CoA_synth-like"/>
</dbReference>
<dbReference type="GO" id="GO:0004776">
    <property type="term" value="F:succinate-CoA ligase (GDP-forming) activity"/>
    <property type="evidence" value="ECO:0007669"/>
    <property type="project" value="TreeGrafter"/>
</dbReference>
<sequence>VTVNIVRAGVFLDSVVLMQISRELTAIQGVEDAALMMATPANWDILSDAGLLEEDTMAGPGDLLVAVRAQDRAIADSTLQRAAELMERPAQQNSTPRELRPLTLRSACRQLPDANLALISVPGDFAGAEARKALRAGLNVMIFSDNVALAEEISLKREARDLGLVVMGPDCGTAIIDGVPLAFANVVPRGDIAIVGASGTGIQEVSCLIAHAGEGISHAIGVGGRDLTEAVGAISTLTVLDWLERDAATHHIVLISKPPAPSVVDQITEFIRRSSKSYTVCLVGSDNLALPDNAKLTTTLKDAAATAVTNSKGLEALPAVQRAPVAGSYVRGLYSGGTLAAEAQVVFLSHGQPVLSNAPVPGAGLFTSERTNHIMIDLGDDRFTRGRPHPMIDPAVRDEPICAALSDPDVGAVLLDVVIGFGAHPDPAGHLAGLLDRHGRSGSVVIASVTGTDEDPQVRARQVSVLERAGVVVAPSNADAAELALACLNVG</sequence>
<dbReference type="AlphaFoldDB" id="A0A381Q4W1"/>
<evidence type="ECO:0008006" key="4">
    <source>
        <dbReference type="Google" id="ProtNLM"/>
    </source>
</evidence>
<dbReference type="NCBIfam" id="NF004760">
    <property type="entry name" value="PRK06091.1"/>
    <property type="match status" value="1"/>
</dbReference>
<dbReference type="PANTHER" id="PTHR11117">
    <property type="entry name" value="SUCCINYL-COA LIGASE SUBUNIT ALPHA"/>
    <property type="match status" value="1"/>
</dbReference>
<dbReference type="GO" id="GO:0006099">
    <property type="term" value="P:tricarboxylic acid cycle"/>
    <property type="evidence" value="ECO:0007669"/>
    <property type="project" value="TreeGrafter"/>
</dbReference>
<organism evidence="3">
    <name type="scientific">marine metagenome</name>
    <dbReference type="NCBI Taxonomy" id="408172"/>
    <lineage>
        <taxon>unclassified sequences</taxon>
        <taxon>metagenomes</taxon>
        <taxon>ecological metagenomes</taxon>
    </lineage>
</organism>
<proteinExistence type="predicted"/>
<dbReference type="Pfam" id="PF00549">
    <property type="entry name" value="Ligase_CoA"/>
    <property type="match status" value="1"/>
</dbReference>
<feature type="domain" description="ATP-citrate synthase/succinyl-CoA ligase C-terminal" evidence="1">
    <location>
        <begin position="333"/>
        <end position="485"/>
    </location>
</feature>
<dbReference type="Gene3D" id="3.40.50.720">
    <property type="entry name" value="NAD(P)-binding Rossmann-like Domain"/>
    <property type="match status" value="1"/>
</dbReference>
<name>A0A381Q4W1_9ZZZZ</name>